<name>A0A6J7WHJ8_9CAUD</name>
<evidence type="ECO:0000313" key="2">
    <source>
        <dbReference type="EMBL" id="CAB5216935.1"/>
    </source>
</evidence>
<gene>
    <name evidence="1" type="ORF">UFOVP103_33</name>
    <name evidence="2" type="ORF">UFOVP197_22</name>
</gene>
<reference evidence="2" key="1">
    <citation type="submission" date="2020-05" db="EMBL/GenBank/DDBJ databases">
        <authorList>
            <person name="Chiriac C."/>
            <person name="Salcher M."/>
            <person name="Ghai R."/>
            <person name="Kavagutti S V."/>
        </authorList>
    </citation>
    <scope>NUCLEOTIDE SEQUENCE</scope>
</reference>
<accession>A0A6J7WHJ8</accession>
<organism evidence="2">
    <name type="scientific">uncultured Caudovirales phage</name>
    <dbReference type="NCBI Taxonomy" id="2100421"/>
    <lineage>
        <taxon>Viruses</taxon>
        <taxon>Duplodnaviria</taxon>
        <taxon>Heunggongvirae</taxon>
        <taxon>Uroviricota</taxon>
        <taxon>Caudoviricetes</taxon>
        <taxon>Peduoviridae</taxon>
        <taxon>Maltschvirus</taxon>
        <taxon>Maltschvirus maltsch</taxon>
    </lineage>
</organism>
<protein>
    <submittedName>
        <fullName evidence="2">Uncharacterized protein</fullName>
    </submittedName>
</protein>
<sequence>MTIQDRVKEIIDNQEQKGIKKYGKRVDQAELGITEWINHAQEEAADILVYLQKLKEELHIKIVKSENEVLEEMLNRIKITALNEIKYSNNDFDYGYHYGIRQSMQIIKDFLDE</sequence>
<evidence type="ECO:0000313" key="1">
    <source>
        <dbReference type="EMBL" id="CAB4128291.1"/>
    </source>
</evidence>
<dbReference type="EMBL" id="LR796223">
    <property type="protein sequence ID" value="CAB4128291.1"/>
    <property type="molecule type" value="Genomic_DNA"/>
</dbReference>
<proteinExistence type="predicted"/>
<dbReference type="EMBL" id="LR798245">
    <property type="protein sequence ID" value="CAB5216935.1"/>
    <property type="molecule type" value="Genomic_DNA"/>
</dbReference>